<proteinExistence type="predicted"/>
<dbReference type="EMBL" id="PYOZ01000028">
    <property type="protein sequence ID" value="PSX39060.1"/>
    <property type="molecule type" value="Genomic_DNA"/>
</dbReference>
<dbReference type="Proteomes" id="UP000240728">
    <property type="component" value="Unassembled WGS sequence"/>
</dbReference>
<keyword evidence="2" id="KW-1185">Reference proteome</keyword>
<gene>
    <name evidence="1" type="ORF">C0W53_21975</name>
</gene>
<sequence length="208" mass="23242">MLIYQWVNAEKYIYFFLSKLVRIKFVMLNANNLRGRLGGLFLTTLVQFISFPTNFSSIQSPKHVHFHGDCFTYLLPINDSLTCIELRVSINFIELNAGVVFMPFDVEAVEVMTINNIKGVVIGGTAVSCEIRGGYNAPIIGIGLCVSEAYYLLRITASDLAAMKAPFSSAIVRSTFSKKPIYSIMLAIPCFTRACQRASIARYIPISW</sequence>
<accession>A0AAX0YQB1</accession>
<dbReference type="AlphaFoldDB" id="A0AAX0YQB1"/>
<comment type="caution">
    <text evidence="1">The sequence shown here is derived from an EMBL/GenBank/DDBJ whole genome shotgun (WGS) entry which is preliminary data.</text>
</comment>
<protein>
    <submittedName>
        <fullName evidence="1">Uncharacterized protein</fullName>
    </submittedName>
</protein>
<name>A0AAX0YQB1_9GAMM</name>
<evidence type="ECO:0000313" key="2">
    <source>
        <dbReference type="Proteomes" id="UP000240728"/>
    </source>
</evidence>
<organism evidence="1 2">
    <name type="scientific">Photobacterium kishitanii</name>
    <dbReference type="NCBI Taxonomy" id="318456"/>
    <lineage>
        <taxon>Bacteria</taxon>
        <taxon>Pseudomonadati</taxon>
        <taxon>Pseudomonadota</taxon>
        <taxon>Gammaproteobacteria</taxon>
        <taxon>Vibrionales</taxon>
        <taxon>Vibrionaceae</taxon>
        <taxon>Photobacterium</taxon>
    </lineage>
</organism>
<reference evidence="1 2" key="1">
    <citation type="submission" date="2018-01" db="EMBL/GenBank/DDBJ databases">
        <title>Whole genome sequencing of Histamine producing bacteria.</title>
        <authorList>
            <person name="Butler K."/>
        </authorList>
    </citation>
    <scope>NUCLEOTIDE SEQUENCE [LARGE SCALE GENOMIC DNA]</scope>
    <source>
        <strain evidence="1 2">A1-4</strain>
    </source>
</reference>
<evidence type="ECO:0000313" key="1">
    <source>
        <dbReference type="EMBL" id="PSX39060.1"/>
    </source>
</evidence>